<dbReference type="PANTHER" id="PTHR11069:SF23">
    <property type="entry name" value="LYSOSOMAL ACID GLUCOSYLCERAMIDASE"/>
    <property type="match status" value="1"/>
</dbReference>
<dbReference type="Proteomes" id="UP000694865">
    <property type="component" value="Unplaced"/>
</dbReference>
<organism evidence="9 10">
    <name type="scientific">Saccoglossus kowalevskii</name>
    <name type="common">Acorn worm</name>
    <dbReference type="NCBI Taxonomy" id="10224"/>
    <lineage>
        <taxon>Eukaryota</taxon>
        <taxon>Metazoa</taxon>
        <taxon>Hemichordata</taxon>
        <taxon>Enteropneusta</taxon>
        <taxon>Harrimaniidae</taxon>
        <taxon>Saccoglossus</taxon>
    </lineage>
</organism>
<sequence>MTGDRLTRRVYNIDIKPNISNTDITFTINSTHTYQQILGFGGAFTDAAGINILNLTKDVQDRLLESYYSPNGIEYTLGRIPMASCDFSTHPYSYDDVVGDFSLENFALTKEDLSFKIPIIQRALNMSQNILNIFFFRFVEEYSKNGIQLWGLTAQNEPTDGAIEGFSFQAMYFNETSQRDFIKLDLGPTLKARGHKDVKLMILDDNRIMLPRWAETVLQDPDAAQYVSGIAVHWYLNSFIPANILSITHDKCPDYFILSTEACAGSFPLTKPVMLGNWERGESYSHDVITDLQNWVTGWVDWNIALNMQGGPNWVENFVDSPVIVDAENDVFYKQPMYYHLGHFSKFVEPGSMRVDVKSDKTNDLLIVAFITNKKRITVVILNSENKAVKIHLYDIKSGYINAEVPARSIQTYTWMTK</sequence>
<dbReference type="RefSeq" id="XP_006814202.1">
    <property type="nucleotide sequence ID" value="XM_006814139.1"/>
</dbReference>
<keyword evidence="6" id="KW-0443">Lipid metabolism</keyword>
<feature type="domain" description="Glycosyl hydrolase family 30 beta sandwich" evidence="8">
    <location>
        <begin position="351"/>
        <end position="413"/>
    </location>
</feature>
<name>A0ABM0M2G1_SACKO</name>
<comment type="catalytic activity">
    <reaction evidence="1">
        <text>a beta-D-glucosyl-(1&lt;-&gt;1')-N-acylsphing-4-enine + H2O = an N-acylsphing-4-enine + D-glucose</text>
        <dbReference type="Rhea" id="RHEA:13269"/>
        <dbReference type="ChEBI" id="CHEBI:4167"/>
        <dbReference type="ChEBI" id="CHEBI:15377"/>
        <dbReference type="ChEBI" id="CHEBI:22801"/>
        <dbReference type="ChEBI" id="CHEBI:52639"/>
        <dbReference type="EC" id="3.2.1.45"/>
    </reaction>
    <physiologicalReaction direction="left-to-right" evidence="1">
        <dbReference type="Rhea" id="RHEA:13270"/>
    </physiologicalReaction>
</comment>
<dbReference type="EC" id="3.2.1.45" evidence="3 6"/>
<accession>A0ABM0M2G1</accession>
<gene>
    <name evidence="10" type="primary">LOC100376918</name>
</gene>
<evidence type="ECO:0000256" key="2">
    <source>
        <dbReference type="ARBA" id="ARBA00005382"/>
    </source>
</evidence>
<comment type="similarity">
    <text evidence="2 6">Belongs to the glycosyl hydrolase 30 family.</text>
</comment>
<keyword evidence="4" id="KW-0732">Signal</keyword>
<evidence type="ECO:0000259" key="8">
    <source>
        <dbReference type="Pfam" id="PF17189"/>
    </source>
</evidence>
<dbReference type="InterPro" id="IPR001139">
    <property type="entry name" value="Glyco_hydro_30"/>
</dbReference>
<dbReference type="InterPro" id="IPR017853">
    <property type="entry name" value="GH"/>
</dbReference>
<dbReference type="PRINTS" id="PR00843">
    <property type="entry name" value="GLHYDRLASE30"/>
</dbReference>
<reference evidence="10" key="1">
    <citation type="submission" date="2025-08" db="UniProtKB">
        <authorList>
            <consortium name="RefSeq"/>
        </authorList>
    </citation>
    <scope>IDENTIFICATION</scope>
    <source>
        <tissue evidence="10">Testes</tissue>
    </source>
</reference>
<evidence type="ECO:0000313" key="10">
    <source>
        <dbReference type="RefSeq" id="XP_006814202.1"/>
    </source>
</evidence>
<feature type="domain" description="Glycosyl hydrolase family 30 TIM-barrel" evidence="7">
    <location>
        <begin position="37"/>
        <end position="133"/>
    </location>
</feature>
<keyword evidence="6" id="KW-0746">Sphingolipid metabolism</keyword>
<proteinExistence type="inferred from homology"/>
<evidence type="ECO:0000256" key="1">
    <source>
        <dbReference type="ARBA" id="ARBA00001013"/>
    </source>
</evidence>
<dbReference type="InterPro" id="IPR033453">
    <property type="entry name" value="Glyco_hydro_30_TIM-barrel"/>
</dbReference>
<evidence type="ECO:0000256" key="6">
    <source>
        <dbReference type="RuleBase" id="RU361188"/>
    </source>
</evidence>
<evidence type="ECO:0000256" key="4">
    <source>
        <dbReference type="ARBA" id="ARBA00022729"/>
    </source>
</evidence>
<keyword evidence="6" id="KW-0326">Glycosidase</keyword>
<dbReference type="Gene3D" id="3.20.20.80">
    <property type="entry name" value="Glycosidases"/>
    <property type="match status" value="2"/>
</dbReference>
<keyword evidence="5 6" id="KW-0378">Hydrolase</keyword>
<feature type="domain" description="Glycosyl hydrolase family 30 TIM-barrel" evidence="7">
    <location>
        <begin position="134"/>
        <end position="348"/>
    </location>
</feature>
<dbReference type="InterPro" id="IPR033452">
    <property type="entry name" value="GH30_C"/>
</dbReference>
<dbReference type="PANTHER" id="PTHR11069">
    <property type="entry name" value="GLUCOSYLCERAMIDASE"/>
    <property type="match status" value="1"/>
</dbReference>
<dbReference type="SUPFAM" id="SSF51445">
    <property type="entry name" value="(Trans)glycosidases"/>
    <property type="match status" value="1"/>
</dbReference>
<evidence type="ECO:0000313" key="9">
    <source>
        <dbReference type="Proteomes" id="UP000694865"/>
    </source>
</evidence>
<dbReference type="Pfam" id="PF02055">
    <property type="entry name" value="Glyco_hydro_30"/>
    <property type="match status" value="2"/>
</dbReference>
<keyword evidence="9" id="KW-1185">Reference proteome</keyword>
<evidence type="ECO:0000256" key="5">
    <source>
        <dbReference type="ARBA" id="ARBA00022801"/>
    </source>
</evidence>
<dbReference type="Pfam" id="PF17189">
    <property type="entry name" value="Glyco_hydro_30C"/>
    <property type="match status" value="1"/>
</dbReference>
<evidence type="ECO:0000256" key="3">
    <source>
        <dbReference type="ARBA" id="ARBA00012658"/>
    </source>
</evidence>
<dbReference type="GeneID" id="100376918"/>
<evidence type="ECO:0000259" key="7">
    <source>
        <dbReference type="Pfam" id="PF02055"/>
    </source>
</evidence>
<protein>
    <recommendedName>
        <fullName evidence="3 6">Glucosylceramidase</fullName>
        <ecNumber evidence="3 6">3.2.1.45</ecNumber>
    </recommendedName>
</protein>